<evidence type="ECO:0000313" key="3">
    <source>
        <dbReference type="Proteomes" id="UP000193689"/>
    </source>
</evidence>
<dbReference type="Proteomes" id="UP000193689">
    <property type="component" value="Unassembled WGS sequence"/>
</dbReference>
<protein>
    <recommendedName>
        <fullName evidence="1">YCII-related domain-containing protein</fullName>
    </recommendedName>
</protein>
<dbReference type="Pfam" id="PF03795">
    <property type="entry name" value="YCII"/>
    <property type="match status" value="1"/>
</dbReference>
<evidence type="ECO:0000313" key="2">
    <source>
        <dbReference type="EMBL" id="ORY65526.1"/>
    </source>
</evidence>
<dbReference type="Gene3D" id="3.30.70.1060">
    <property type="entry name" value="Dimeric alpha+beta barrel"/>
    <property type="match status" value="1"/>
</dbReference>
<dbReference type="STRING" id="1141098.A0A1Y2E2H8"/>
<dbReference type="InParanoid" id="A0A1Y2E2H8"/>
<dbReference type="SUPFAM" id="SSF54909">
    <property type="entry name" value="Dimeric alpha+beta barrel"/>
    <property type="match status" value="1"/>
</dbReference>
<keyword evidence="3" id="KW-1185">Reference proteome</keyword>
<feature type="domain" description="YCII-related" evidence="1">
    <location>
        <begin position="19"/>
        <end position="105"/>
    </location>
</feature>
<dbReference type="InterPro" id="IPR005545">
    <property type="entry name" value="YCII"/>
</dbReference>
<dbReference type="PANTHER" id="PTHR33606">
    <property type="entry name" value="PROTEIN YCII"/>
    <property type="match status" value="1"/>
</dbReference>
<dbReference type="GeneID" id="63780025"/>
<sequence length="121" mass="13379">MADTPRPPITAPPAGKFEFLVVVPDKPGTAQKRLEVRPKHFEGLKAAIESGSFKMGGAALNEVPETDDPSKFNWYGSTIIMVATSKEECLEILRKDVYTASGVWDVDNAQIWPVKLAFRYP</sequence>
<dbReference type="EMBL" id="MCFJ01000006">
    <property type="protein sequence ID" value="ORY65526.1"/>
    <property type="molecule type" value="Genomic_DNA"/>
</dbReference>
<gene>
    <name evidence="2" type="ORF">BCR38DRAFT_484938</name>
</gene>
<reference evidence="2 3" key="1">
    <citation type="submission" date="2016-07" db="EMBL/GenBank/DDBJ databases">
        <title>Pervasive Adenine N6-methylation of Active Genes in Fungi.</title>
        <authorList>
            <consortium name="DOE Joint Genome Institute"/>
            <person name="Mondo S.J."/>
            <person name="Dannebaum R.O."/>
            <person name="Kuo R.C."/>
            <person name="Labutti K."/>
            <person name="Haridas S."/>
            <person name="Kuo A."/>
            <person name="Salamov A."/>
            <person name="Ahrendt S.R."/>
            <person name="Lipzen A."/>
            <person name="Sullivan W."/>
            <person name="Andreopoulos W.B."/>
            <person name="Clum A."/>
            <person name="Lindquist E."/>
            <person name="Daum C."/>
            <person name="Ramamoorthy G.K."/>
            <person name="Gryganskyi A."/>
            <person name="Culley D."/>
            <person name="Magnuson J.K."/>
            <person name="James T.Y."/>
            <person name="O'Malley M.A."/>
            <person name="Stajich J.E."/>
            <person name="Spatafora J.W."/>
            <person name="Visel A."/>
            <person name="Grigoriev I.V."/>
        </authorList>
    </citation>
    <scope>NUCLEOTIDE SEQUENCE [LARGE SCALE GENOMIC DNA]</scope>
    <source>
        <strain evidence="2 3">CBS 129021</strain>
    </source>
</reference>
<dbReference type="OrthoDB" id="5519740at2759"/>
<comment type="caution">
    <text evidence="2">The sequence shown here is derived from an EMBL/GenBank/DDBJ whole genome shotgun (WGS) entry which is preliminary data.</text>
</comment>
<dbReference type="InterPro" id="IPR051807">
    <property type="entry name" value="Sec-metab_biosynth-assoc"/>
</dbReference>
<dbReference type="InterPro" id="IPR011008">
    <property type="entry name" value="Dimeric_a/b-barrel"/>
</dbReference>
<accession>A0A1Y2E2H8</accession>
<dbReference type="PANTHER" id="PTHR33606:SF3">
    <property type="entry name" value="PROTEIN YCII"/>
    <property type="match status" value="1"/>
</dbReference>
<proteinExistence type="predicted"/>
<evidence type="ECO:0000259" key="1">
    <source>
        <dbReference type="Pfam" id="PF03795"/>
    </source>
</evidence>
<dbReference type="AlphaFoldDB" id="A0A1Y2E2H8"/>
<organism evidence="2 3">
    <name type="scientific">Pseudomassariella vexata</name>
    <dbReference type="NCBI Taxonomy" id="1141098"/>
    <lineage>
        <taxon>Eukaryota</taxon>
        <taxon>Fungi</taxon>
        <taxon>Dikarya</taxon>
        <taxon>Ascomycota</taxon>
        <taxon>Pezizomycotina</taxon>
        <taxon>Sordariomycetes</taxon>
        <taxon>Xylariomycetidae</taxon>
        <taxon>Amphisphaeriales</taxon>
        <taxon>Pseudomassariaceae</taxon>
        <taxon>Pseudomassariella</taxon>
    </lineage>
</organism>
<name>A0A1Y2E2H8_9PEZI</name>
<dbReference type="RefSeq" id="XP_040716678.1">
    <property type="nucleotide sequence ID" value="XM_040863813.1"/>
</dbReference>